<proteinExistence type="predicted"/>
<dbReference type="EMBL" id="JARLKZ010000016">
    <property type="protein sequence ID" value="MEC0242540.1"/>
    <property type="molecule type" value="Genomic_DNA"/>
</dbReference>
<dbReference type="PROSITE" id="PS00041">
    <property type="entry name" value="HTH_ARAC_FAMILY_1"/>
    <property type="match status" value="1"/>
</dbReference>
<keyword evidence="6" id="KW-1185">Reference proteome</keyword>
<dbReference type="InterPro" id="IPR018060">
    <property type="entry name" value="HTH_AraC"/>
</dbReference>
<dbReference type="InterPro" id="IPR009057">
    <property type="entry name" value="Homeodomain-like_sf"/>
</dbReference>
<evidence type="ECO:0000256" key="1">
    <source>
        <dbReference type="ARBA" id="ARBA00023015"/>
    </source>
</evidence>
<comment type="caution">
    <text evidence="5">The sequence shown here is derived from an EMBL/GenBank/DDBJ whole genome shotgun (WGS) entry which is preliminary data.</text>
</comment>
<gene>
    <name evidence="5" type="ORF">P4H66_22260</name>
</gene>
<keyword evidence="2" id="KW-0238">DNA-binding</keyword>
<dbReference type="Pfam" id="PF12833">
    <property type="entry name" value="HTH_18"/>
    <property type="match status" value="1"/>
</dbReference>
<dbReference type="Gene3D" id="1.10.10.60">
    <property type="entry name" value="Homeodomain-like"/>
    <property type="match status" value="2"/>
</dbReference>
<evidence type="ECO:0000256" key="2">
    <source>
        <dbReference type="ARBA" id="ARBA00023125"/>
    </source>
</evidence>
<dbReference type="SUPFAM" id="SSF46689">
    <property type="entry name" value="Homeodomain-like"/>
    <property type="match status" value="1"/>
</dbReference>
<dbReference type="PANTHER" id="PTHR43280">
    <property type="entry name" value="ARAC-FAMILY TRANSCRIPTIONAL REGULATOR"/>
    <property type="match status" value="1"/>
</dbReference>
<evidence type="ECO:0000313" key="6">
    <source>
        <dbReference type="Proteomes" id="UP001344632"/>
    </source>
</evidence>
<dbReference type="PRINTS" id="PR00032">
    <property type="entry name" value="HTHARAC"/>
</dbReference>
<protein>
    <submittedName>
        <fullName evidence="5">AraC family transcriptional regulator</fullName>
    </submittedName>
</protein>
<dbReference type="PANTHER" id="PTHR43280:SF28">
    <property type="entry name" value="HTH-TYPE TRANSCRIPTIONAL ACTIVATOR RHAS"/>
    <property type="match status" value="1"/>
</dbReference>
<accession>A0ABU6GS14</accession>
<dbReference type="PROSITE" id="PS01124">
    <property type="entry name" value="HTH_ARAC_FAMILY_2"/>
    <property type="match status" value="1"/>
</dbReference>
<evidence type="ECO:0000259" key="4">
    <source>
        <dbReference type="PROSITE" id="PS01124"/>
    </source>
</evidence>
<dbReference type="RefSeq" id="WP_326090314.1">
    <property type="nucleotide sequence ID" value="NZ_JARLKZ010000016.1"/>
</dbReference>
<reference evidence="5 6" key="1">
    <citation type="submission" date="2023-03" db="EMBL/GenBank/DDBJ databases">
        <title>Bacillus Genome Sequencing.</title>
        <authorList>
            <person name="Dunlap C."/>
        </authorList>
    </citation>
    <scope>NUCLEOTIDE SEQUENCE [LARGE SCALE GENOMIC DNA]</scope>
    <source>
        <strain evidence="5 6">BD-525</strain>
    </source>
</reference>
<dbReference type="InterPro" id="IPR037923">
    <property type="entry name" value="HTH-like"/>
</dbReference>
<evidence type="ECO:0000256" key="3">
    <source>
        <dbReference type="ARBA" id="ARBA00023163"/>
    </source>
</evidence>
<keyword evidence="1" id="KW-0805">Transcription regulation</keyword>
<dbReference type="Proteomes" id="UP001344632">
    <property type="component" value="Unassembled WGS sequence"/>
</dbReference>
<keyword evidence="3" id="KW-0804">Transcription</keyword>
<feature type="domain" description="HTH araC/xylS-type" evidence="4">
    <location>
        <begin position="187"/>
        <end position="285"/>
    </location>
</feature>
<dbReference type="InterPro" id="IPR020449">
    <property type="entry name" value="Tscrpt_reg_AraC-type_HTH"/>
</dbReference>
<evidence type="ECO:0000313" key="5">
    <source>
        <dbReference type="EMBL" id="MEC0242540.1"/>
    </source>
</evidence>
<dbReference type="SUPFAM" id="SSF51215">
    <property type="entry name" value="Regulatory protein AraC"/>
    <property type="match status" value="1"/>
</dbReference>
<name>A0ABU6GS14_9BACL</name>
<organism evidence="5 6">
    <name type="scientific">Paenibacillus dokdonensis</name>
    <dbReference type="NCBI Taxonomy" id="2567944"/>
    <lineage>
        <taxon>Bacteria</taxon>
        <taxon>Bacillati</taxon>
        <taxon>Bacillota</taxon>
        <taxon>Bacilli</taxon>
        <taxon>Bacillales</taxon>
        <taxon>Paenibacillaceae</taxon>
        <taxon>Paenibacillus</taxon>
    </lineage>
</organism>
<sequence length="296" mass="34820">MKTSGYLSFLVPPFPYFIEGNITTYRKGEVHPDRFKLGYFDVIIVKKGILFLGEEDQQWEITENHALILEPDKHHFSIEACPEETSFYWFHFQTHNRWKAQLEPAFMTGNSSISKLHFHTENTTVHLPKFQRVAYPHELFRILDLLMASTLKPGKLALWETQQTFMQVIQSLELGQNQKDSSTQLAEQVEIYLRQNFSSLITNHDLSTHFHVHENYLARCMKATFNCTPLEYLLQYRLDQGRSLLIQTDASVQRITEDIGFSLVSYFSRCFKHKFGLSPQNYRKQYRKPSDHNKSQ</sequence>
<dbReference type="SMART" id="SM00342">
    <property type="entry name" value="HTH_ARAC"/>
    <property type="match status" value="1"/>
</dbReference>
<dbReference type="InterPro" id="IPR018062">
    <property type="entry name" value="HTH_AraC-typ_CS"/>
</dbReference>